<dbReference type="PANTHER" id="PTHR43823:SF3">
    <property type="entry name" value="MULTIDRUG EXPORT PROTEIN MEPA"/>
    <property type="match status" value="1"/>
</dbReference>
<dbReference type="AlphaFoldDB" id="A0A645DVX5"/>
<dbReference type="EMBL" id="VSSQ01040421">
    <property type="protein sequence ID" value="MPM93660.1"/>
    <property type="molecule type" value="Genomic_DNA"/>
</dbReference>
<dbReference type="PANTHER" id="PTHR43823">
    <property type="entry name" value="SPORULATION PROTEIN YKVU"/>
    <property type="match status" value="1"/>
</dbReference>
<keyword evidence="3 6" id="KW-0812">Transmembrane</keyword>
<protein>
    <submittedName>
        <fullName evidence="7">Multidrug export protein MepA</fullName>
    </submittedName>
</protein>
<dbReference type="GO" id="GO:0005886">
    <property type="term" value="C:plasma membrane"/>
    <property type="evidence" value="ECO:0007669"/>
    <property type="project" value="UniProtKB-SubCell"/>
</dbReference>
<feature type="transmembrane region" description="Helical" evidence="6">
    <location>
        <begin position="80"/>
        <end position="100"/>
    </location>
</feature>
<dbReference type="Pfam" id="PF01554">
    <property type="entry name" value="MatE"/>
    <property type="match status" value="1"/>
</dbReference>
<keyword evidence="4 6" id="KW-1133">Transmembrane helix</keyword>
<accession>A0A645DVX5</accession>
<feature type="transmembrane region" description="Helical" evidence="6">
    <location>
        <begin position="20"/>
        <end position="39"/>
    </location>
</feature>
<name>A0A645DVX5_9ZZZZ</name>
<comment type="subcellular location">
    <subcellularLocation>
        <location evidence="1">Cell membrane</location>
        <topology evidence="1">Multi-pass membrane protein</topology>
    </subcellularLocation>
</comment>
<keyword evidence="5 6" id="KW-0472">Membrane</keyword>
<evidence type="ECO:0000256" key="2">
    <source>
        <dbReference type="ARBA" id="ARBA00022475"/>
    </source>
</evidence>
<dbReference type="InterPro" id="IPR002528">
    <property type="entry name" value="MATE_fam"/>
</dbReference>
<sequence length="114" mass="12852">MPEKVVGLFTTDSLLLEEASWALRIVTMTYFLAGFQITGSSMFQALGKARASLILSLSRQVIFLIPFLVVLPRFFNLQGIWYSFPIADTLAFLVTFFLVSKQLKVLKVERGISK</sequence>
<evidence type="ECO:0000256" key="4">
    <source>
        <dbReference type="ARBA" id="ARBA00022989"/>
    </source>
</evidence>
<gene>
    <name evidence="7" type="primary">mepA_80</name>
    <name evidence="7" type="ORF">SDC9_140800</name>
</gene>
<evidence type="ECO:0000256" key="6">
    <source>
        <dbReference type="SAM" id="Phobius"/>
    </source>
</evidence>
<organism evidence="7">
    <name type="scientific">bioreactor metagenome</name>
    <dbReference type="NCBI Taxonomy" id="1076179"/>
    <lineage>
        <taxon>unclassified sequences</taxon>
        <taxon>metagenomes</taxon>
        <taxon>ecological metagenomes</taxon>
    </lineage>
</organism>
<evidence type="ECO:0000313" key="7">
    <source>
        <dbReference type="EMBL" id="MPM93660.1"/>
    </source>
</evidence>
<reference evidence="7" key="1">
    <citation type="submission" date="2019-08" db="EMBL/GenBank/DDBJ databases">
        <authorList>
            <person name="Kucharzyk K."/>
            <person name="Murdoch R.W."/>
            <person name="Higgins S."/>
            <person name="Loffler F."/>
        </authorList>
    </citation>
    <scope>NUCLEOTIDE SEQUENCE</scope>
</reference>
<dbReference type="InterPro" id="IPR051327">
    <property type="entry name" value="MATE_MepA_subfamily"/>
</dbReference>
<proteinExistence type="predicted"/>
<feature type="transmembrane region" description="Helical" evidence="6">
    <location>
        <begin position="51"/>
        <end position="74"/>
    </location>
</feature>
<comment type="caution">
    <text evidence="7">The sequence shown here is derived from an EMBL/GenBank/DDBJ whole genome shotgun (WGS) entry which is preliminary data.</text>
</comment>
<dbReference type="GO" id="GO:0042910">
    <property type="term" value="F:xenobiotic transmembrane transporter activity"/>
    <property type="evidence" value="ECO:0007669"/>
    <property type="project" value="InterPro"/>
</dbReference>
<evidence type="ECO:0000256" key="3">
    <source>
        <dbReference type="ARBA" id="ARBA00022692"/>
    </source>
</evidence>
<evidence type="ECO:0000256" key="1">
    <source>
        <dbReference type="ARBA" id="ARBA00004651"/>
    </source>
</evidence>
<dbReference type="GO" id="GO:0015297">
    <property type="term" value="F:antiporter activity"/>
    <property type="evidence" value="ECO:0007669"/>
    <property type="project" value="InterPro"/>
</dbReference>
<evidence type="ECO:0000256" key="5">
    <source>
        <dbReference type="ARBA" id="ARBA00023136"/>
    </source>
</evidence>
<keyword evidence="2" id="KW-1003">Cell membrane</keyword>